<feature type="coiled-coil region" evidence="2">
    <location>
        <begin position="169"/>
        <end position="199"/>
    </location>
</feature>
<feature type="chain" id="PRO_5046557957" evidence="3">
    <location>
        <begin position="22"/>
        <end position="430"/>
    </location>
</feature>
<dbReference type="InterPro" id="IPR050570">
    <property type="entry name" value="Cell_wall_metabolism_enzyme"/>
</dbReference>
<dbReference type="InterPro" id="IPR016047">
    <property type="entry name" value="M23ase_b-sheet_dom"/>
</dbReference>
<evidence type="ECO:0000256" key="3">
    <source>
        <dbReference type="SAM" id="SignalP"/>
    </source>
</evidence>
<evidence type="ECO:0000313" key="6">
    <source>
        <dbReference type="Proteomes" id="UP001597073"/>
    </source>
</evidence>
<dbReference type="Pfam" id="PF01551">
    <property type="entry name" value="Peptidase_M23"/>
    <property type="match status" value="1"/>
</dbReference>
<dbReference type="Gene3D" id="6.10.250.3150">
    <property type="match status" value="1"/>
</dbReference>
<keyword evidence="6" id="KW-1185">Reference proteome</keyword>
<dbReference type="RefSeq" id="WP_377143081.1">
    <property type="nucleotide sequence ID" value="NZ_JBHTIA010000009.1"/>
</dbReference>
<dbReference type="EMBL" id="JBHTIA010000009">
    <property type="protein sequence ID" value="MFD0765770.1"/>
    <property type="molecule type" value="Genomic_DNA"/>
</dbReference>
<feature type="coiled-coil region" evidence="2">
    <location>
        <begin position="24"/>
        <end position="107"/>
    </location>
</feature>
<reference evidence="6" key="1">
    <citation type="journal article" date="2019" name="Int. J. Syst. Evol. Microbiol.">
        <title>The Global Catalogue of Microorganisms (GCM) 10K type strain sequencing project: providing services to taxonomists for standard genome sequencing and annotation.</title>
        <authorList>
            <consortium name="The Broad Institute Genomics Platform"/>
            <consortium name="The Broad Institute Genome Sequencing Center for Infectious Disease"/>
            <person name="Wu L."/>
            <person name="Ma J."/>
        </authorList>
    </citation>
    <scope>NUCLEOTIDE SEQUENCE [LARGE SCALE GENOMIC DNA]</scope>
    <source>
        <strain evidence="6">CCUG 60742</strain>
    </source>
</reference>
<evidence type="ECO:0000259" key="4">
    <source>
        <dbReference type="Pfam" id="PF01551"/>
    </source>
</evidence>
<keyword evidence="5" id="KW-0378">Hydrolase</keyword>
<evidence type="ECO:0000256" key="1">
    <source>
        <dbReference type="ARBA" id="ARBA00022729"/>
    </source>
</evidence>
<sequence length="430" mass="48806">MKFFRAALFFVLMLAASGVFAQSSAELKRRRDKLTDELEQLNREYDETKNNKKVSLKQLNILKAQINLREEKITNINAEVRNLDNQISESNNTVRSLQSQLDQLKKEYAGMVLFAYRNQSAYNKLMFIFAAKDFNQAYRRLKYLQQFGTYRERQAGYIQGTQKDLHVKIVELDKNKKEKNNLLQSQEKEKEELGKAKNNQVKVITDLSKHQGELKQQQRDVQKRLARNKQEILNAIRREVEEAKRRAEAEAREAARIAAAKAKAENREVAAPVKKPITKASTNSEILNSTPEAAKLSNDFLGNRGRLPWPVAAGQLVHGFGTYTDDGIRNESNGYEIRTNTGAAVRAVFEGEVVTIMDISGTYLVVIKHGEYFTAYQNLRTVNVSRGQKVSTKQNIGTVALDPSTGDATTIFTLSKGKVFNDPRQWLAPN</sequence>
<dbReference type="PANTHER" id="PTHR21666">
    <property type="entry name" value="PEPTIDASE-RELATED"/>
    <property type="match status" value="1"/>
</dbReference>
<feature type="signal peptide" evidence="3">
    <location>
        <begin position="1"/>
        <end position="21"/>
    </location>
</feature>
<keyword evidence="1 3" id="KW-0732">Signal</keyword>
<gene>
    <name evidence="5" type="ORF">ACFQZI_12980</name>
</gene>
<feature type="domain" description="M23ase beta-sheet core" evidence="4">
    <location>
        <begin position="332"/>
        <end position="403"/>
    </location>
</feature>
<dbReference type="Proteomes" id="UP001597073">
    <property type="component" value="Unassembled WGS sequence"/>
</dbReference>
<protein>
    <submittedName>
        <fullName evidence="5">Murein hydrolase activator EnvC family protein</fullName>
    </submittedName>
</protein>
<dbReference type="CDD" id="cd12797">
    <property type="entry name" value="M23_peptidase"/>
    <property type="match status" value="1"/>
</dbReference>
<proteinExistence type="predicted"/>
<keyword evidence="2" id="KW-0175">Coiled coil</keyword>
<dbReference type="SUPFAM" id="SSF51261">
    <property type="entry name" value="Duplicated hybrid motif"/>
    <property type="match status" value="1"/>
</dbReference>
<feature type="coiled-coil region" evidence="2">
    <location>
        <begin position="226"/>
        <end position="267"/>
    </location>
</feature>
<dbReference type="GO" id="GO:0016787">
    <property type="term" value="F:hydrolase activity"/>
    <property type="evidence" value="ECO:0007669"/>
    <property type="project" value="UniProtKB-KW"/>
</dbReference>
<evidence type="ECO:0000256" key="2">
    <source>
        <dbReference type="SAM" id="Coils"/>
    </source>
</evidence>
<dbReference type="InterPro" id="IPR011055">
    <property type="entry name" value="Dup_hybrid_motif"/>
</dbReference>
<dbReference type="Gene3D" id="2.70.70.10">
    <property type="entry name" value="Glucose Permease (Domain IIA)"/>
    <property type="match status" value="1"/>
</dbReference>
<evidence type="ECO:0000313" key="5">
    <source>
        <dbReference type="EMBL" id="MFD0765770.1"/>
    </source>
</evidence>
<name>A0ABW2ZHR8_9SPHI</name>
<accession>A0ABW2ZHR8</accession>
<dbReference type="PANTHER" id="PTHR21666:SF289">
    <property type="entry name" value="L-ALA--D-GLU ENDOPEPTIDASE"/>
    <property type="match status" value="1"/>
</dbReference>
<comment type="caution">
    <text evidence="5">The sequence shown here is derived from an EMBL/GenBank/DDBJ whole genome shotgun (WGS) entry which is preliminary data.</text>
</comment>
<organism evidence="5 6">
    <name type="scientific">Mucilaginibacter lutimaris</name>
    <dbReference type="NCBI Taxonomy" id="931629"/>
    <lineage>
        <taxon>Bacteria</taxon>
        <taxon>Pseudomonadati</taxon>
        <taxon>Bacteroidota</taxon>
        <taxon>Sphingobacteriia</taxon>
        <taxon>Sphingobacteriales</taxon>
        <taxon>Sphingobacteriaceae</taxon>
        <taxon>Mucilaginibacter</taxon>
    </lineage>
</organism>